<dbReference type="EMBL" id="BBZA01000137">
    <property type="protein sequence ID" value="GAP63335.1"/>
    <property type="molecule type" value="Genomic_DNA"/>
</dbReference>
<reference evidence="4" key="1">
    <citation type="submission" date="2015-08" db="EMBL/GenBank/DDBJ databases">
        <title>Draft Genome Sequence of a Heterotrophic Facultative Anaerobic Bacterium Ardenticatena maritima Strain 110S.</title>
        <authorList>
            <person name="Kawaichi S."/>
            <person name="Yoshida T."/>
            <person name="Sako Y."/>
            <person name="Nakamura R."/>
        </authorList>
    </citation>
    <scope>NUCLEOTIDE SEQUENCE [LARGE SCALE GENOMIC DNA]</scope>
    <source>
        <strain evidence="4">110S</strain>
    </source>
</reference>
<proteinExistence type="predicted"/>
<dbReference type="Pfam" id="PF05193">
    <property type="entry name" value="Peptidase_M16_C"/>
    <property type="match status" value="1"/>
</dbReference>
<organism evidence="3 4">
    <name type="scientific">Ardenticatena maritima</name>
    <dbReference type="NCBI Taxonomy" id="872965"/>
    <lineage>
        <taxon>Bacteria</taxon>
        <taxon>Bacillati</taxon>
        <taxon>Chloroflexota</taxon>
        <taxon>Ardenticatenia</taxon>
        <taxon>Ardenticatenales</taxon>
        <taxon>Ardenticatenaceae</taxon>
        <taxon>Ardenticatena</taxon>
    </lineage>
</organism>
<dbReference type="InParanoid" id="A0A0M8K7G9"/>
<dbReference type="RefSeq" id="WP_054493183.1">
    <property type="nucleotide sequence ID" value="NZ_BBZA01000137.1"/>
</dbReference>
<evidence type="ECO:0000259" key="1">
    <source>
        <dbReference type="Pfam" id="PF00675"/>
    </source>
</evidence>
<dbReference type="PANTHER" id="PTHR11851">
    <property type="entry name" value="METALLOPROTEASE"/>
    <property type="match status" value="1"/>
</dbReference>
<dbReference type="AlphaFoldDB" id="A0A0M8K7G9"/>
<dbReference type="STRING" id="872965.SE16_09030"/>
<evidence type="ECO:0000313" key="4">
    <source>
        <dbReference type="Proteomes" id="UP000037784"/>
    </source>
</evidence>
<gene>
    <name evidence="3" type="primary">pqqL</name>
    <name evidence="3" type="ORF">ARMA_1758</name>
</gene>
<dbReference type="OrthoDB" id="9762085at2"/>
<dbReference type="InterPro" id="IPR011765">
    <property type="entry name" value="Pept_M16_N"/>
</dbReference>
<accession>A0A0M8K7G9</accession>
<protein>
    <submittedName>
        <fullName evidence="3">Zinc protease</fullName>
    </submittedName>
</protein>
<comment type="caution">
    <text evidence="3">The sequence shown here is derived from an EMBL/GenBank/DDBJ whole genome shotgun (WGS) entry which is preliminary data.</text>
</comment>
<dbReference type="InterPro" id="IPR011249">
    <property type="entry name" value="Metalloenz_LuxS/M16"/>
</dbReference>
<dbReference type="GO" id="GO:0046872">
    <property type="term" value="F:metal ion binding"/>
    <property type="evidence" value="ECO:0007669"/>
    <property type="project" value="InterPro"/>
</dbReference>
<keyword evidence="4" id="KW-1185">Reference proteome</keyword>
<dbReference type="InterPro" id="IPR050361">
    <property type="entry name" value="MPP/UQCRC_Complex"/>
</dbReference>
<keyword evidence="3" id="KW-0378">Hydrolase</keyword>
<dbReference type="GO" id="GO:0008233">
    <property type="term" value="F:peptidase activity"/>
    <property type="evidence" value="ECO:0007669"/>
    <property type="project" value="UniProtKB-KW"/>
</dbReference>
<feature type="domain" description="Peptidase M16 C-terminal" evidence="2">
    <location>
        <begin position="188"/>
        <end position="366"/>
    </location>
</feature>
<evidence type="ECO:0000259" key="2">
    <source>
        <dbReference type="Pfam" id="PF05193"/>
    </source>
</evidence>
<dbReference type="InterPro" id="IPR007863">
    <property type="entry name" value="Peptidase_M16_C"/>
</dbReference>
<dbReference type="GO" id="GO:0006508">
    <property type="term" value="P:proteolysis"/>
    <property type="evidence" value="ECO:0007669"/>
    <property type="project" value="UniProtKB-KW"/>
</dbReference>
<dbReference type="Pfam" id="PF00675">
    <property type="entry name" value="Peptidase_M16"/>
    <property type="match status" value="1"/>
</dbReference>
<feature type="domain" description="Peptidase M16 N-terminal" evidence="1">
    <location>
        <begin position="42"/>
        <end position="163"/>
    </location>
</feature>
<evidence type="ECO:0000313" key="3">
    <source>
        <dbReference type="EMBL" id="GAP63335.1"/>
    </source>
</evidence>
<dbReference type="Proteomes" id="UP000037784">
    <property type="component" value="Unassembled WGS sequence"/>
</dbReference>
<dbReference type="PANTHER" id="PTHR11851:SF224">
    <property type="entry name" value="PROCESSING PROTEASE"/>
    <property type="match status" value="1"/>
</dbReference>
<keyword evidence="3" id="KW-0645">Protease</keyword>
<sequence length="441" mass="48537">MSSTTSHETLPLDPSTLPGPETIATRTLANGLRLLAWENFVSPAVYVTASFAVGSHDEPPAQKGVNNLVAALLSRGTRDHDYDAINEMIESRSASLAFSGGVLSTSLSIKSLAEDMPDLLRLASEMLRAPTFPEDQFARVKDRVLTALREREHDPRSMASLAFYKLAYPETHAYHWPSSGYLETVEPITRADVEAFFETHYEPRDGIIVLSGAMPAQQALDLLEDVFGDWENRPHRQRAPLPDAHPLPEQAVEHFTEVPGKAQSDFVLGVPALSANDPDYVPAQVANSILGVFGLMGRLGESVRDEKGLAYYAYSSLGRAKAPIKAPWMAVAGVAPENVQLAVETTLAEIRRMADERVPEDELTDNKLYLIGALPLQLETNEGMAGAIKNMVYYDLGLDYLQRLPERIWRVEAEDVQRVVQTYLAHGRHVLSIAGPRSPAE</sequence>
<dbReference type="Gene3D" id="3.30.830.10">
    <property type="entry name" value="Metalloenzyme, LuxS/M16 peptidase-like"/>
    <property type="match status" value="2"/>
</dbReference>
<dbReference type="SUPFAM" id="SSF63411">
    <property type="entry name" value="LuxS/MPP-like metallohydrolase"/>
    <property type="match status" value="2"/>
</dbReference>
<name>A0A0M8K7G9_9CHLR</name>